<dbReference type="EC" id="2.7.13.3" evidence="3"/>
<name>A0A370G440_GLULI</name>
<evidence type="ECO:0000256" key="5">
    <source>
        <dbReference type="ARBA" id="ARBA00022519"/>
    </source>
</evidence>
<dbReference type="SUPFAM" id="SSF55874">
    <property type="entry name" value="ATPase domain of HSP90 chaperone/DNA topoisomerase II/histidine kinase"/>
    <property type="match status" value="1"/>
</dbReference>
<evidence type="ECO:0000256" key="14">
    <source>
        <dbReference type="ARBA" id="ARBA00023136"/>
    </source>
</evidence>
<keyword evidence="10 20" id="KW-0418">Kinase</keyword>
<dbReference type="AlphaFoldDB" id="A0A370G440"/>
<sequence length="480" mass="53830">MRRVLLLEDTIARRLVIAVALAAGVTLLLLQLFFTFGGTWAKPDIQATGLVQQVATVIRLVDAASPSERARMAMAASTDTIHYGWYDVGSTVSGELEHGRYVEFQIQQSRAFLEPFLARRPDRIVVFQEDNPVSRAPGLPYDRIRNPDAYFVGVRLSDGSWILGIALQRFWGFYPFERLLLQIMMLTLWVVAVSMIASRQLSRPIEDLADSVRQLGHQPPSAAIEEAGPREIRLVARTINGMQAQIQRFIAYRTTMLAAISHDLRTPLTRIRLRGEYIDDRKQQADLFRDVDEMQAMIDGALAFFRDDAAGEASTMFDLPGLLQTIAYDYNDQGHAVDYHGPNKACYVGRLYALKRVFTNLVENSIKYGTPPTIDLEQQKDGRLIVYVRDRGPGISQEALPRVFDPYFRVDTSRNRQTGGVGLGLTSAQAIVRSHGGEIEMENREGGGLEVRVLLPSIRQNGRNVSEPTHMGHTREKTAL</sequence>
<comment type="catalytic activity">
    <reaction evidence="1">
        <text>ATP + protein L-histidine = ADP + protein N-phospho-L-histidine.</text>
        <dbReference type="EC" id="2.7.13.3"/>
    </reaction>
</comment>
<evidence type="ECO:0000256" key="3">
    <source>
        <dbReference type="ARBA" id="ARBA00012438"/>
    </source>
</evidence>
<dbReference type="PANTHER" id="PTHR44936:SF5">
    <property type="entry name" value="SENSOR HISTIDINE KINASE ENVZ"/>
    <property type="match status" value="1"/>
</dbReference>
<keyword evidence="4" id="KW-1003">Cell membrane</keyword>
<dbReference type="SMART" id="SM00388">
    <property type="entry name" value="HisKA"/>
    <property type="match status" value="1"/>
</dbReference>
<dbReference type="CDD" id="cd00082">
    <property type="entry name" value="HisKA"/>
    <property type="match status" value="1"/>
</dbReference>
<dbReference type="Gene3D" id="1.10.287.130">
    <property type="match status" value="1"/>
</dbReference>
<keyword evidence="7" id="KW-0808">Transferase</keyword>
<dbReference type="InterPro" id="IPR036097">
    <property type="entry name" value="HisK_dim/P_sf"/>
</dbReference>
<feature type="domain" description="Histidine kinase" evidence="17">
    <location>
        <begin position="259"/>
        <end position="459"/>
    </location>
</feature>
<dbReference type="SMART" id="SM00304">
    <property type="entry name" value="HAMP"/>
    <property type="match status" value="1"/>
</dbReference>
<keyword evidence="13" id="KW-0902">Two-component regulatory system</keyword>
<evidence type="ECO:0000256" key="15">
    <source>
        <dbReference type="SAM" id="MobiDB-lite"/>
    </source>
</evidence>
<dbReference type="InterPro" id="IPR050980">
    <property type="entry name" value="2C_sensor_his_kinase"/>
</dbReference>
<keyword evidence="6" id="KW-0597">Phosphoprotein</keyword>
<dbReference type="PROSITE" id="PS50885">
    <property type="entry name" value="HAMP"/>
    <property type="match status" value="1"/>
</dbReference>
<dbReference type="Pfam" id="PF00512">
    <property type="entry name" value="HisKA"/>
    <property type="match status" value="1"/>
</dbReference>
<dbReference type="PRINTS" id="PR00344">
    <property type="entry name" value="BCTRLSENSOR"/>
</dbReference>
<organism evidence="20 21">
    <name type="scientific">Gluconacetobacter liquefaciens</name>
    <name type="common">Acetobacter liquefaciens</name>
    <dbReference type="NCBI Taxonomy" id="89584"/>
    <lineage>
        <taxon>Bacteria</taxon>
        <taxon>Pseudomonadati</taxon>
        <taxon>Pseudomonadota</taxon>
        <taxon>Alphaproteobacteria</taxon>
        <taxon>Acetobacterales</taxon>
        <taxon>Acetobacteraceae</taxon>
        <taxon>Gluconacetobacter</taxon>
    </lineage>
</organism>
<evidence type="ECO:0000256" key="8">
    <source>
        <dbReference type="ARBA" id="ARBA00022692"/>
    </source>
</evidence>
<dbReference type="CDD" id="cd06225">
    <property type="entry name" value="HAMP"/>
    <property type="match status" value="1"/>
</dbReference>
<evidence type="ECO:0000256" key="16">
    <source>
        <dbReference type="SAM" id="Phobius"/>
    </source>
</evidence>
<dbReference type="InterPro" id="IPR036890">
    <property type="entry name" value="HATPase_C_sf"/>
</dbReference>
<evidence type="ECO:0000256" key="9">
    <source>
        <dbReference type="ARBA" id="ARBA00022741"/>
    </source>
</evidence>
<evidence type="ECO:0000313" key="21">
    <source>
        <dbReference type="Proteomes" id="UP000254958"/>
    </source>
</evidence>
<evidence type="ECO:0000259" key="18">
    <source>
        <dbReference type="PROSITE" id="PS50885"/>
    </source>
</evidence>
<dbReference type="Pfam" id="PF00672">
    <property type="entry name" value="HAMP"/>
    <property type="match status" value="1"/>
</dbReference>
<dbReference type="OrthoDB" id="9804645at2"/>
<dbReference type="Proteomes" id="UP000254958">
    <property type="component" value="Unassembled WGS sequence"/>
</dbReference>
<evidence type="ECO:0000256" key="1">
    <source>
        <dbReference type="ARBA" id="ARBA00000085"/>
    </source>
</evidence>
<dbReference type="RefSeq" id="WP_114727536.1">
    <property type="nucleotide sequence ID" value="NZ_BJMI01000025.1"/>
</dbReference>
<dbReference type="PANTHER" id="PTHR44936">
    <property type="entry name" value="SENSOR PROTEIN CREC"/>
    <property type="match status" value="1"/>
</dbReference>
<reference evidence="20 21" key="1">
    <citation type="submission" date="2018-07" db="EMBL/GenBank/DDBJ databases">
        <title>Genomic Encyclopedia of Type Strains, Phase IV (KMG-IV): sequencing the most valuable type-strain genomes for metagenomic binning, comparative biology and taxonomic classification.</title>
        <authorList>
            <person name="Goeker M."/>
        </authorList>
    </citation>
    <scope>NUCLEOTIDE SEQUENCE [LARGE SCALE GENOMIC DNA]</scope>
    <source>
        <strain evidence="20 21">DSM 5603</strain>
    </source>
</reference>
<dbReference type="InterPro" id="IPR004358">
    <property type="entry name" value="Sig_transdc_His_kin-like_C"/>
</dbReference>
<reference evidence="19 22" key="2">
    <citation type="submission" date="2020-04" db="EMBL/GenBank/DDBJ databases">
        <title>Description of novel Gluconacetobacter.</title>
        <authorList>
            <person name="Sombolestani A."/>
        </authorList>
    </citation>
    <scope>NUCLEOTIDE SEQUENCE [LARGE SCALE GENOMIC DNA]</scope>
    <source>
        <strain evidence="19 22">LMG 1382</strain>
    </source>
</reference>
<comment type="subcellular location">
    <subcellularLocation>
        <location evidence="2">Cell inner membrane</location>
        <topology evidence="2">Multi-pass membrane protein</topology>
    </subcellularLocation>
</comment>
<dbReference type="GO" id="GO:0005886">
    <property type="term" value="C:plasma membrane"/>
    <property type="evidence" value="ECO:0007669"/>
    <property type="project" value="UniProtKB-SubCell"/>
</dbReference>
<feature type="transmembrane region" description="Helical" evidence="16">
    <location>
        <begin position="12"/>
        <end position="34"/>
    </location>
</feature>
<dbReference type="EMBL" id="JABEQI010000005">
    <property type="protein sequence ID" value="MBB2186798.1"/>
    <property type="molecule type" value="Genomic_DNA"/>
</dbReference>
<dbReference type="Pfam" id="PF02518">
    <property type="entry name" value="HATPase_c"/>
    <property type="match status" value="1"/>
</dbReference>
<dbReference type="SUPFAM" id="SSF47384">
    <property type="entry name" value="Homodimeric domain of signal transducing histidine kinase"/>
    <property type="match status" value="1"/>
</dbReference>
<evidence type="ECO:0000256" key="10">
    <source>
        <dbReference type="ARBA" id="ARBA00022777"/>
    </source>
</evidence>
<feature type="region of interest" description="Disordered" evidence="15">
    <location>
        <begin position="460"/>
        <end position="480"/>
    </location>
</feature>
<evidence type="ECO:0000256" key="11">
    <source>
        <dbReference type="ARBA" id="ARBA00022840"/>
    </source>
</evidence>
<comment type="caution">
    <text evidence="20">The sequence shown here is derived from an EMBL/GenBank/DDBJ whole genome shotgun (WGS) entry which is preliminary data.</text>
</comment>
<dbReference type="InterPro" id="IPR005467">
    <property type="entry name" value="His_kinase_dom"/>
</dbReference>
<gene>
    <name evidence="20" type="ORF">C7453_105195</name>
    <name evidence="19" type="ORF">HLH32_10450</name>
</gene>
<feature type="domain" description="HAMP" evidence="18">
    <location>
        <begin position="199"/>
        <end position="251"/>
    </location>
</feature>
<proteinExistence type="predicted"/>
<evidence type="ECO:0000256" key="12">
    <source>
        <dbReference type="ARBA" id="ARBA00022989"/>
    </source>
</evidence>
<dbReference type="SMART" id="SM00387">
    <property type="entry name" value="HATPase_c"/>
    <property type="match status" value="1"/>
</dbReference>
<evidence type="ECO:0000256" key="6">
    <source>
        <dbReference type="ARBA" id="ARBA00022553"/>
    </source>
</evidence>
<dbReference type="InterPro" id="IPR003660">
    <property type="entry name" value="HAMP_dom"/>
</dbReference>
<keyword evidence="12 16" id="KW-1133">Transmembrane helix</keyword>
<accession>A0A370G440</accession>
<keyword evidence="14 16" id="KW-0472">Membrane</keyword>
<evidence type="ECO:0000313" key="20">
    <source>
        <dbReference type="EMBL" id="RDI37786.1"/>
    </source>
</evidence>
<dbReference type="InterPro" id="IPR003661">
    <property type="entry name" value="HisK_dim/P_dom"/>
</dbReference>
<dbReference type="GO" id="GO:0000155">
    <property type="term" value="F:phosphorelay sensor kinase activity"/>
    <property type="evidence" value="ECO:0007669"/>
    <property type="project" value="InterPro"/>
</dbReference>
<dbReference type="Gene3D" id="3.30.565.10">
    <property type="entry name" value="Histidine kinase-like ATPase, C-terminal domain"/>
    <property type="match status" value="1"/>
</dbReference>
<keyword evidence="9" id="KW-0547">Nucleotide-binding</keyword>
<dbReference type="InterPro" id="IPR003594">
    <property type="entry name" value="HATPase_dom"/>
</dbReference>
<evidence type="ECO:0000256" key="2">
    <source>
        <dbReference type="ARBA" id="ARBA00004429"/>
    </source>
</evidence>
<protein>
    <recommendedName>
        <fullName evidence="3">histidine kinase</fullName>
        <ecNumber evidence="3">2.7.13.3</ecNumber>
    </recommendedName>
</protein>
<evidence type="ECO:0000313" key="22">
    <source>
        <dbReference type="Proteomes" id="UP000562982"/>
    </source>
</evidence>
<dbReference type="PROSITE" id="PS50109">
    <property type="entry name" value="HIS_KIN"/>
    <property type="match status" value="1"/>
</dbReference>
<dbReference type="GO" id="GO:0005524">
    <property type="term" value="F:ATP binding"/>
    <property type="evidence" value="ECO:0007669"/>
    <property type="project" value="UniProtKB-KW"/>
</dbReference>
<dbReference type="EMBL" id="QQAW01000005">
    <property type="protein sequence ID" value="RDI37786.1"/>
    <property type="molecule type" value="Genomic_DNA"/>
</dbReference>
<evidence type="ECO:0000259" key="17">
    <source>
        <dbReference type="PROSITE" id="PS50109"/>
    </source>
</evidence>
<feature type="transmembrane region" description="Helical" evidence="16">
    <location>
        <begin position="179"/>
        <end position="197"/>
    </location>
</feature>
<evidence type="ECO:0000256" key="4">
    <source>
        <dbReference type="ARBA" id="ARBA00022475"/>
    </source>
</evidence>
<keyword evidence="11" id="KW-0067">ATP-binding</keyword>
<evidence type="ECO:0000256" key="7">
    <source>
        <dbReference type="ARBA" id="ARBA00022679"/>
    </source>
</evidence>
<keyword evidence="5" id="KW-0997">Cell inner membrane</keyword>
<evidence type="ECO:0000313" key="19">
    <source>
        <dbReference type="EMBL" id="MBB2186798.1"/>
    </source>
</evidence>
<keyword evidence="21" id="KW-1185">Reference proteome</keyword>
<keyword evidence="8 16" id="KW-0812">Transmembrane</keyword>
<dbReference type="Proteomes" id="UP000562982">
    <property type="component" value="Unassembled WGS sequence"/>
</dbReference>
<evidence type="ECO:0000256" key="13">
    <source>
        <dbReference type="ARBA" id="ARBA00023012"/>
    </source>
</evidence>